<evidence type="ECO:0000256" key="6">
    <source>
        <dbReference type="ARBA" id="ARBA00022670"/>
    </source>
</evidence>
<comment type="similarity">
    <text evidence="4">Belongs to the peptidase M29 family.</text>
</comment>
<accession>A0A198AB77</accession>
<evidence type="ECO:0000256" key="7">
    <source>
        <dbReference type="ARBA" id="ARBA00022723"/>
    </source>
</evidence>
<keyword evidence="6" id="KW-0645">Protease</keyword>
<dbReference type="InterPro" id="IPR052170">
    <property type="entry name" value="M29_Exopeptidase"/>
</dbReference>
<sequence length="409" mass="45228">MESFEHYLDQYAELAIRVGLNVQKDQTVVITTPISCADFVRKLAQKAYDAGAKEVVVDWDDDEVKALRLKHAPESTLQTYPAWRANGMEEMAKKGAAFLSIYAPNSDLLKDIDPARVAMSSKAAATARAGYLNYTRSNKVNWLMVSYPTPEWSAKVFPNLGEAERVQQLWEQIFKLTRADLADPVTAWKEHIGTLTAKQNLLNNKKFEQLHFQGPGTDLYIELAPKHLWVAAGSTSESGIFFVPNIPTEEVFTMPARNGTNGTVRSTLPLSYQGSLIDGFSLTFKDGRVVEATAEVGQEVLNNMLNMDEGARYLGEVALVPYDSPISQSGLIFYNTLFDENASCHVALGNAYPFTIEGGTTMSAEELEANGYNKSLIHVDFMIGSKDMAIDGIKADGTREPLFRNGNWA</sequence>
<dbReference type="RefSeq" id="WP_068664604.1">
    <property type="nucleotide sequence ID" value="NZ_LYPB01000067.1"/>
</dbReference>
<dbReference type="InterPro" id="IPR035097">
    <property type="entry name" value="M29_N-terminal"/>
</dbReference>
<evidence type="ECO:0000313" key="11">
    <source>
        <dbReference type="Proteomes" id="UP000078454"/>
    </source>
</evidence>
<reference evidence="10 11" key="1">
    <citation type="submission" date="2016-05" db="EMBL/GenBank/DDBJ databases">
        <title>Paenibacillus sp. 1ZS3-15 nov., isolated from the rhizosphere soil.</title>
        <authorList>
            <person name="Zhang X.X."/>
            <person name="Zhang J."/>
        </authorList>
    </citation>
    <scope>NUCLEOTIDE SEQUENCE [LARGE SCALE GENOMIC DNA]</scope>
    <source>
        <strain evidence="10 11">1ZS3-15</strain>
    </source>
</reference>
<evidence type="ECO:0000256" key="3">
    <source>
        <dbReference type="ARBA" id="ARBA00001947"/>
    </source>
</evidence>
<evidence type="ECO:0000256" key="9">
    <source>
        <dbReference type="ARBA" id="ARBA00023049"/>
    </source>
</evidence>
<keyword evidence="11" id="KW-1185">Reference proteome</keyword>
<dbReference type="Pfam" id="PF02073">
    <property type="entry name" value="Peptidase_M29"/>
    <property type="match status" value="1"/>
</dbReference>
<evidence type="ECO:0000256" key="4">
    <source>
        <dbReference type="ARBA" id="ARBA00008236"/>
    </source>
</evidence>
<dbReference type="Proteomes" id="UP000078454">
    <property type="component" value="Unassembled WGS sequence"/>
</dbReference>
<keyword evidence="5" id="KW-0031">Aminopeptidase</keyword>
<dbReference type="Gene3D" id="3.40.1830.10">
    <property type="entry name" value="Thermophilic metalloprotease (M29)"/>
    <property type="match status" value="1"/>
</dbReference>
<dbReference type="GO" id="GO:0008237">
    <property type="term" value="F:metallopeptidase activity"/>
    <property type="evidence" value="ECO:0007669"/>
    <property type="project" value="UniProtKB-KW"/>
</dbReference>
<proteinExistence type="inferred from homology"/>
<dbReference type="InterPro" id="IPR000787">
    <property type="entry name" value="Peptidase_M29"/>
</dbReference>
<keyword evidence="8" id="KW-0378">Hydrolase</keyword>
<evidence type="ECO:0000256" key="5">
    <source>
        <dbReference type="ARBA" id="ARBA00022438"/>
    </source>
</evidence>
<dbReference type="AlphaFoldDB" id="A0A198AB77"/>
<keyword evidence="9" id="KW-0482">Metalloprotease</keyword>
<comment type="cofactor">
    <cofactor evidence="2">
        <name>Mg(2+)</name>
        <dbReference type="ChEBI" id="CHEBI:18420"/>
    </cofactor>
</comment>
<dbReference type="PANTHER" id="PTHR34448:SF3">
    <property type="entry name" value="AMINOPEPTIDASE AMPS"/>
    <property type="match status" value="1"/>
</dbReference>
<evidence type="ECO:0000256" key="8">
    <source>
        <dbReference type="ARBA" id="ARBA00022801"/>
    </source>
</evidence>
<gene>
    <name evidence="10" type="ORF">A8708_32240</name>
</gene>
<comment type="caution">
    <text evidence="10">The sequence shown here is derived from an EMBL/GenBank/DDBJ whole genome shotgun (WGS) entry which is preliminary data.</text>
</comment>
<dbReference type="PANTHER" id="PTHR34448">
    <property type="entry name" value="AMINOPEPTIDASE"/>
    <property type="match status" value="1"/>
</dbReference>
<keyword evidence="7" id="KW-0479">Metal-binding</keyword>
<evidence type="ECO:0000256" key="1">
    <source>
        <dbReference type="ARBA" id="ARBA00001941"/>
    </source>
</evidence>
<organism evidence="10 11">
    <name type="scientific">Paenibacillus oryzisoli</name>
    <dbReference type="NCBI Taxonomy" id="1850517"/>
    <lineage>
        <taxon>Bacteria</taxon>
        <taxon>Bacillati</taxon>
        <taxon>Bacillota</taxon>
        <taxon>Bacilli</taxon>
        <taxon>Bacillales</taxon>
        <taxon>Paenibacillaceae</taxon>
        <taxon>Paenibacillus</taxon>
    </lineage>
</organism>
<dbReference type="PRINTS" id="PR00919">
    <property type="entry name" value="THERMOPTASE"/>
</dbReference>
<dbReference type="GO" id="GO:0004177">
    <property type="term" value="F:aminopeptidase activity"/>
    <property type="evidence" value="ECO:0007669"/>
    <property type="project" value="UniProtKB-KW"/>
</dbReference>
<protein>
    <submittedName>
        <fullName evidence="10">Peptidase M29</fullName>
    </submittedName>
</protein>
<name>A0A198AB77_9BACL</name>
<comment type="cofactor">
    <cofactor evidence="3">
        <name>Zn(2+)</name>
        <dbReference type="ChEBI" id="CHEBI:29105"/>
    </cofactor>
</comment>
<evidence type="ECO:0000313" key="10">
    <source>
        <dbReference type="EMBL" id="OAS18203.1"/>
    </source>
</evidence>
<dbReference type="OrthoDB" id="9803993at2"/>
<dbReference type="GO" id="GO:0006508">
    <property type="term" value="P:proteolysis"/>
    <property type="evidence" value="ECO:0007669"/>
    <property type="project" value="UniProtKB-KW"/>
</dbReference>
<comment type="cofactor">
    <cofactor evidence="1">
        <name>Co(2+)</name>
        <dbReference type="ChEBI" id="CHEBI:48828"/>
    </cofactor>
</comment>
<evidence type="ECO:0000256" key="2">
    <source>
        <dbReference type="ARBA" id="ARBA00001946"/>
    </source>
</evidence>
<dbReference type="SUPFAM" id="SSF144052">
    <property type="entry name" value="Thermophilic metalloprotease-like"/>
    <property type="match status" value="1"/>
</dbReference>
<dbReference type="EMBL" id="LYPB01000067">
    <property type="protein sequence ID" value="OAS18203.1"/>
    <property type="molecule type" value="Genomic_DNA"/>
</dbReference>
<dbReference type="GO" id="GO:0046872">
    <property type="term" value="F:metal ion binding"/>
    <property type="evidence" value="ECO:0007669"/>
    <property type="project" value="UniProtKB-KW"/>
</dbReference>